<name>A0A5C7FBQ5_9BACT</name>
<comment type="caution">
    <text evidence="2">The sequence shown here is derived from an EMBL/GenBank/DDBJ whole genome shotgun (WGS) entry which is preliminary data.</text>
</comment>
<dbReference type="RefSeq" id="WP_147931604.1">
    <property type="nucleotide sequence ID" value="NZ_VOXD01000024.1"/>
</dbReference>
<sequence>MRFFPRILVLLIFCCVSLSAVAQTNYEEAIGSFVDEHNARVSMRNWAKTETAPVSLRINDRNELEAFVDNESRLRITLQRDVATDMDELFPYNIDSALIIITNETVVIIDPVEKIHFALSLNQEPRLPEISAEPTLLFEGFGLTRNWAKM</sequence>
<keyword evidence="1" id="KW-0732">Signal</keyword>
<keyword evidence="3" id="KW-1185">Reference proteome</keyword>
<organism evidence="2 3">
    <name type="scientific">Neolewinella aurantiaca</name>
    <dbReference type="NCBI Taxonomy" id="2602767"/>
    <lineage>
        <taxon>Bacteria</taxon>
        <taxon>Pseudomonadati</taxon>
        <taxon>Bacteroidota</taxon>
        <taxon>Saprospiria</taxon>
        <taxon>Saprospirales</taxon>
        <taxon>Lewinellaceae</taxon>
        <taxon>Neolewinella</taxon>
    </lineage>
</organism>
<feature type="chain" id="PRO_5022660563" evidence="1">
    <location>
        <begin position="23"/>
        <end position="150"/>
    </location>
</feature>
<dbReference type="OrthoDB" id="9841220at2"/>
<proteinExistence type="predicted"/>
<evidence type="ECO:0000313" key="3">
    <source>
        <dbReference type="Proteomes" id="UP000321907"/>
    </source>
</evidence>
<feature type="signal peptide" evidence="1">
    <location>
        <begin position="1"/>
        <end position="22"/>
    </location>
</feature>
<evidence type="ECO:0000256" key="1">
    <source>
        <dbReference type="SAM" id="SignalP"/>
    </source>
</evidence>
<gene>
    <name evidence="2" type="ORF">FUA23_15155</name>
</gene>
<evidence type="ECO:0000313" key="2">
    <source>
        <dbReference type="EMBL" id="TXF88316.1"/>
    </source>
</evidence>
<accession>A0A5C7FBQ5</accession>
<dbReference type="Proteomes" id="UP000321907">
    <property type="component" value="Unassembled WGS sequence"/>
</dbReference>
<reference evidence="2 3" key="1">
    <citation type="submission" date="2019-08" db="EMBL/GenBank/DDBJ databases">
        <title>Lewinella sp. strain SSH13 Genome sequencing and assembly.</title>
        <authorList>
            <person name="Kim I."/>
        </authorList>
    </citation>
    <scope>NUCLEOTIDE SEQUENCE [LARGE SCALE GENOMIC DNA]</scope>
    <source>
        <strain evidence="2 3">SSH13</strain>
    </source>
</reference>
<dbReference type="EMBL" id="VOXD01000024">
    <property type="protein sequence ID" value="TXF88316.1"/>
    <property type="molecule type" value="Genomic_DNA"/>
</dbReference>
<dbReference type="AlphaFoldDB" id="A0A5C7FBQ5"/>
<protein>
    <submittedName>
        <fullName evidence="2">Uncharacterized protein</fullName>
    </submittedName>
</protein>